<gene>
    <name evidence="1" type="ORF">L1987_23948</name>
</gene>
<reference evidence="2" key="1">
    <citation type="journal article" date="2022" name="Mol. Ecol. Resour.">
        <title>The genomes of chicory, endive, great burdock and yacon provide insights into Asteraceae palaeo-polyploidization history and plant inulin production.</title>
        <authorList>
            <person name="Fan W."/>
            <person name="Wang S."/>
            <person name="Wang H."/>
            <person name="Wang A."/>
            <person name="Jiang F."/>
            <person name="Liu H."/>
            <person name="Zhao H."/>
            <person name="Xu D."/>
            <person name="Zhang Y."/>
        </authorList>
    </citation>
    <scope>NUCLEOTIDE SEQUENCE [LARGE SCALE GENOMIC DNA]</scope>
    <source>
        <strain evidence="2">cv. Yunnan</strain>
    </source>
</reference>
<reference evidence="1 2" key="2">
    <citation type="journal article" date="2022" name="Mol. Ecol. Resour.">
        <title>The genomes of chicory, endive, great burdock and yacon provide insights into Asteraceae paleo-polyploidization history and plant inulin production.</title>
        <authorList>
            <person name="Fan W."/>
            <person name="Wang S."/>
            <person name="Wang H."/>
            <person name="Wang A."/>
            <person name="Jiang F."/>
            <person name="Liu H."/>
            <person name="Zhao H."/>
            <person name="Xu D."/>
            <person name="Zhang Y."/>
        </authorList>
    </citation>
    <scope>NUCLEOTIDE SEQUENCE [LARGE SCALE GENOMIC DNA]</scope>
    <source>
        <strain evidence="2">cv. Yunnan</strain>
        <tissue evidence="1">Leaves</tissue>
    </source>
</reference>
<dbReference type="EMBL" id="CM042025">
    <property type="protein sequence ID" value="KAI3808008.1"/>
    <property type="molecule type" value="Genomic_DNA"/>
</dbReference>
<organism evidence="1 2">
    <name type="scientific">Smallanthus sonchifolius</name>
    <dbReference type="NCBI Taxonomy" id="185202"/>
    <lineage>
        <taxon>Eukaryota</taxon>
        <taxon>Viridiplantae</taxon>
        <taxon>Streptophyta</taxon>
        <taxon>Embryophyta</taxon>
        <taxon>Tracheophyta</taxon>
        <taxon>Spermatophyta</taxon>
        <taxon>Magnoliopsida</taxon>
        <taxon>eudicotyledons</taxon>
        <taxon>Gunneridae</taxon>
        <taxon>Pentapetalae</taxon>
        <taxon>asterids</taxon>
        <taxon>campanulids</taxon>
        <taxon>Asterales</taxon>
        <taxon>Asteraceae</taxon>
        <taxon>Asteroideae</taxon>
        <taxon>Heliantheae alliance</taxon>
        <taxon>Millerieae</taxon>
        <taxon>Smallanthus</taxon>
    </lineage>
</organism>
<sequence length="127" mass="13842">MADTQIVRTVTIEEGALNTLEPLKESRGSFGAIKFEGIAGVEVFEGTLWRVSTTTTSTICTTTGVPIIVVVIGLGKLSHKLGEQSSKIIAIVVAIVVVDTTWRHSTDLNNTMRVVRILELHRRVIKT</sequence>
<accession>A0ACB9IKD7</accession>
<dbReference type="Proteomes" id="UP001056120">
    <property type="component" value="Linkage Group LG08"/>
</dbReference>
<protein>
    <submittedName>
        <fullName evidence="1">Uncharacterized protein</fullName>
    </submittedName>
</protein>
<comment type="caution">
    <text evidence="1">The sequence shown here is derived from an EMBL/GenBank/DDBJ whole genome shotgun (WGS) entry which is preliminary data.</text>
</comment>
<keyword evidence="2" id="KW-1185">Reference proteome</keyword>
<proteinExistence type="predicted"/>
<evidence type="ECO:0000313" key="1">
    <source>
        <dbReference type="EMBL" id="KAI3808008.1"/>
    </source>
</evidence>
<evidence type="ECO:0000313" key="2">
    <source>
        <dbReference type="Proteomes" id="UP001056120"/>
    </source>
</evidence>
<name>A0ACB9IKD7_9ASTR</name>